<accession>A0A8B9F3H0</accession>
<dbReference type="GO" id="GO:0008009">
    <property type="term" value="F:chemokine activity"/>
    <property type="evidence" value="ECO:0007669"/>
    <property type="project" value="InterPro"/>
</dbReference>
<evidence type="ECO:0000259" key="5">
    <source>
        <dbReference type="SMART" id="SM00199"/>
    </source>
</evidence>
<dbReference type="InterPro" id="IPR036048">
    <property type="entry name" value="Interleukin_8-like_sf"/>
</dbReference>
<evidence type="ECO:0000313" key="6">
    <source>
        <dbReference type="Ensembl" id="ENSACOP00000004205.1"/>
    </source>
</evidence>
<evidence type="ECO:0000256" key="1">
    <source>
        <dbReference type="ARBA" id="ARBA00004613"/>
    </source>
</evidence>
<dbReference type="SMART" id="SM00199">
    <property type="entry name" value="SCY"/>
    <property type="match status" value="1"/>
</dbReference>
<dbReference type="InterPro" id="IPR001811">
    <property type="entry name" value="Chemokine_IL8-like_dom"/>
</dbReference>
<dbReference type="GO" id="GO:0006952">
    <property type="term" value="P:defense response"/>
    <property type="evidence" value="ECO:0007669"/>
    <property type="project" value="InterPro"/>
</dbReference>
<evidence type="ECO:0000256" key="3">
    <source>
        <dbReference type="ARBA" id="ARBA00022514"/>
    </source>
</evidence>
<dbReference type="Gene3D" id="2.40.50.40">
    <property type="match status" value="1"/>
</dbReference>
<name>A0A8B9F3H0_9PSIT</name>
<dbReference type="InterPro" id="IPR033899">
    <property type="entry name" value="CXC_Chemokine_domain"/>
</dbReference>
<protein>
    <recommendedName>
        <fullName evidence="5">Chemokine interleukin-8-like domain-containing protein</fullName>
    </recommendedName>
</protein>
<organism evidence="6 7">
    <name type="scientific">Amazona collaria</name>
    <name type="common">yellow-billed parrot</name>
    <dbReference type="NCBI Taxonomy" id="241587"/>
    <lineage>
        <taxon>Eukaryota</taxon>
        <taxon>Metazoa</taxon>
        <taxon>Chordata</taxon>
        <taxon>Craniata</taxon>
        <taxon>Vertebrata</taxon>
        <taxon>Euteleostomi</taxon>
        <taxon>Archelosauria</taxon>
        <taxon>Archosauria</taxon>
        <taxon>Dinosauria</taxon>
        <taxon>Saurischia</taxon>
        <taxon>Theropoda</taxon>
        <taxon>Coelurosauria</taxon>
        <taxon>Aves</taxon>
        <taxon>Neognathae</taxon>
        <taxon>Neoaves</taxon>
        <taxon>Telluraves</taxon>
        <taxon>Australaves</taxon>
        <taxon>Psittaciformes</taxon>
        <taxon>Psittacidae</taxon>
        <taxon>Amazona</taxon>
    </lineage>
</organism>
<keyword evidence="3" id="KW-0202">Cytokine</keyword>
<dbReference type="GO" id="GO:0006955">
    <property type="term" value="P:immune response"/>
    <property type="evidence" value="ECO:0007669"/>
    <property type="project" value="InterPro"/>
</dbReference>
<dbReference type="CDD" id="cd00273">
    <property type="entry name" value="Chemokine_CXC"/>
    <property type="match status" value="1"/>
</dbReference>
<reference evidence="6" key="1">
    <citation type="submission" date="2025-08" db="UniProtKB">
        <authorList>
            <consortium name="Ensembl"/>
        </authorList>
    </citation>
    <scope>IDENTIFICATION</scope>
</reference>
<dbReference type="PRINTS" id="PR00436">
    <property type="entry name" value="INTERLEUKIN8"/>
</dbReference>
<dbReference type="Pfam" id="PF00048">
    <property type="entry name" value="IL8"/>
    <property type="match status" value="1"/>
</dbReference>
<comment type="similarity">
    <text evidence="2">Belongs to the intercrine alpha (chemokine CxC) family.</text>
</comment>
<dbReference type="GO" id="GO:0005615">
    <property type="term" value="C:extracellular space"/>
    <property type="evidence" value="ECO:0007669"/>
    <property type="project" value="UniProtKB-KW"/>
</dbReference>
<dbReference type="PRINTS" id="PR00437">
    <property type="entry name" value="SMALLCYTKCXC"/>
</dbReference>
<comment type="subcellular location">
    <subcellularLocation>
        <location evidence="1">Secreted</location>
    </subcellularLocation>
</comment>
<keyword evidence="4" id="KW-0964">Secreted</keyword>
<evidence type="ECO:0000256" key="2">
    <source>
        <dbReference type="ARBA" id="ARBA00010665"/>
    </source>
</evidence>
<dbReference type="Proteomes" id="UP000694522">
    <property type="component" value="Unplaced"/>
</dbReference>
<evidence type="ECO:0000256" key="4">
    <source>
        <dbReference type="ARBA" id="ARBA00022525"/>
    </source>
</evidence>
<dbReference type="FunFam" id="2.40.50.40:FF:000004">
    <property type="entry name" value="C-X-C motif chemokine"/>
    <property type="match status" value="1"/>
</dbReference>
<proteinExistence type="inferred from homology"/>
<sequence>KDEITAKASEADAESPLSNLFHSANVRNFKLKLQLALMGNMNKCAFSNYCFHCEFGSAADIISFPPFLSRTVMMLAAELRCHCIWTVIGLILPKLLANVEIIPKGPHCDTVKVIATLENGKQICLDPQAK</sequence>
<evidence type="ECO:0000313" key="7">
    <source>
        <dbReference type="Proteomes" id="UP000694522"/>
    </source>
</evidence>
<dbReference type="Ensembl" id="ENSACOT00000004371.1">
    <property type="protein sequence ID" value="ENSACOP00000004205.1"/>
    <property type="gene ID" value="ENSACOG00000002982.1"/>
</dbReference>
<keyword evidence="7" id="KW-1185">Reference proteome</keyword>
<feature type="domain" description="Chemokine interleukin-8-like" evidence="5">
    <location>
        <begin position="78"/>
        <end position="130"/>
    </location>
</feature>
<reference evidence="6" key="2">
    <citation type="submission" date="2025-09" db="UniProtKB">
        <authorList>
            <consortium name="Ensembl"/>
        </authorList>
    </citation>
    <scope>IDENTIFICATION</scope>
</reference>
<dbReference type="InterPro" id="IPR001089">
    <property type="entry name" value="Chemokine_CXC"/>
</dbReference>
<dbReference type="AlphaFoldDB" id="A0A8B9F3H0"/>
<dbReference type="SUPFAM" id="SSF54117">
    <property type="entry name" value="Interleukin 8-like chemokines"/>
    <property type="match status" value="1"/>
</dbReference>